<name>A0ABR9S4B1_9BURK</name>
<dbReference type="InterPro" id="IPR001789">
    <property type="entry name" value="Sig_transdc_resp-reg_receiver"/>
</dbReference>
<comment type="caution">
    <text evidence="4">The sequence shown here is derived from an EMBL/GenBank/DDBJ whole genome shotgun (WGS) entry which is preliminary data.</text>
</comment>
<keyword evidence="5" id="KW-1185">Reference proteome</keyword>
<dbReference type="Gene3D" id="3.40.50.2300">
    <property type="match status" value="1"/>
</dbReference>
<protein>
    <submittedName>
        <fullName evidence="4">Response regulator transcription factor</fullName>
    </submittedName>
</protein>
<dbReference type="PANTHER" id="PTHR44591">
    <property type="entry name" value="STRESS RESPONSE REGULATOR PROTEIN 1"/>
    <property type="match status" value="1"/>
</dbReference>
<reference evidence="4 5" key="1">
    <citation type="submission" date="2020-10" db="EMBL/GenBank/DDBJ databases">
        <title>Ramlibacter sp. HM2 16S ribosomal RNA gene Genome sequencing and assembly.</title>
        <authorList>
            <person name="Kang M."/>
        </authorList>
    </citation>
    <scope>NUCLEOTIDE SEQUENCE [LARGE SCALE GENOMIC DNA]</scope>
    <source>
        <strain evidence="4 5">HM2</strain>
    </source>
</reference>
<feature type="domain" description="Response regulatory" evidence="3">
    <location>
        <begin position="8"/>
        <end position="123"/>
    </location>
</feature>
<dbReference type="SUPFAM" id="SSF52172">
    <property type="entry name" value="CheY-like"/>
    <property type="match status" value="1"/>
</dbReference>
<dbReference type="Proteomes" id="UP000806285">
    <property type="component" value="Unassembled WGS sequence"/>
</dbReference>
<dbReference type="InterPro" id="IPR050595">
    <property type="entry name" value="Bact_response_regulator"/>
</dbReference>
<dbReference type="CDD" id="cd17535">
    <property type="entry name" value="REC_NarL-like"/>
    <property type="match status" value="1"/>
</dbReference>
<keyword evidence="1 2" id="KW-0597">Phosphoprotein</keyword>
<dbReference type="EMBL" id="JADDIV010000003">
    <property type="protein sequence ID" value="MBE7368279.1"/>
    <property type="molecule type" value="Genomic_DNA"/>
</dbReference>
<accession>A0ABR9S4B1</accession>
<evidence type="ECO:0000313" key="4">
    <source>
        <dbReference type="EMBL" id="MBE7368279.1"/>
    </source>
</evidence>
<dbReference type="InterPro" id="IPR011006">
    <property type="entry name" value="CheY-like_superfamily"/>
</dbReference>
<organism evidence="4 5">
    <name type="scientific">Ramlibacter pallidus</name>
    <dbReference type="NCBI Taxonomy" id="2780087"/>
    <lineage>
        <taxon>Bacteria</taxon>
        <taxon>Pseudomonadati</taxon>
        <taxon>Pseudomonadota</taxon>
        <taxon>Betaproteobacteria</taxon>
        <taxon>Burkholderiales</taxon>
        <taxon>Comamonadaceae</taxon>
        <taxon>Ramlibacter</taxon>
    </lineage>
</organism>
<evidence type="ECO:0000313" key="5">
    <source>
        <dbReference type="Proteomes" id="UP000806285"/>
    </source>
</evidence>
<evidence type="ECO:0000256" key="1">
    <source>
        <dbReference type="ARBA" id="ARBA00022553"/>
    </source>
</evidence>
<dbReference type="PANTHER" id="PTHR44591:SF3">
    <property type="entry name" value="RESPONSE REGULATORY DOMAIN-CONTAINING PROTEIN"/>
    <property type="match status" value="1"/>
</dbReference>
<dbReference type="SMART" id="SM00448">
    <property type="entry name" value="REC"/>
    <property type="match status" value="1"/>
</dbReference>
<sequence>MISNGSIKVFLADDSLQIRERVNALLATARMDVIGQAATPAACISGILDTHPDVVVLDHQLEGGTGLQVLKAVRDADRQVAFVVFSNNSAPAYRKRYLNEGAACFLDKSTEFDQLTVAVAEAGRRAVH</sequence>
<evidence type="ECO:0000259" key="3">
    <source>
        <dbReference type="PROSITE" id="PS50110"/>
    </source>
</evidence>
<dbReference type="Pfam" id="PF00072">
    <property type="entry name" value="Response_reg"/>
    <property type="match status" value="1"/>
</dbReference>
<feature type="modified residue" description="4-aspartylphosphate" evidence="2">
    <location>
        <position position="58"/>
    </location>
</feature>
<dbReference type="RefSeq" id="WP_193676878.1">
    <property type="nucleotide sequence ID" value="NZ_JADDIV010000003.1"/>
</dbReference>
<dbReference type="PROSITE" id="PS50110">
    <property type="entry name" value="RESPONSE_REGULATORY"/>
    <property type="match status" value="1"/>
</dbReference>
<evidence type="ECO:0000256" key="2">
    <source>
        <dbReference type="PROSITE-ProRule" id="PRU00169"/>
    </source>
</evidence>
<dbReference type="InterPro" id="IPR058245">
    <property type="entry name" value="NreC/VraR/RcsB-like_REC"/>
</dbReference>
<proteinExistence type="predicted"/>
<gene>
    <name evidence="4" type="ORF">IM787_12035</name>
</gene>